<gene>
    <name evidence="2" type="ORF">HKK74_38815</name>
</gene>
<dbReference type="InterPro" id="IPR049945">
    <property type="entry name" value="AAA_22"/>
</dbReference>
<evidence type="ECO:0000313" key="3">
    <source>
        <dbReference type="Proteomes" id="UP000805614"/>
    </source>
</evidence>
<evidence type="ECO:0000259" key="1">
    <source>
        <dbReference type="Pfam" id="PF13401"/>
    </source>
</evidence>
<dbReference type="Gene3D" id="3.40.50.300">
    <property type="entry name" value="P-loop containing nucleotide triphosphate hydrolases"/>
    <property type="match status" value="1"/>
</dbReference>
<dbReference type="PANTHER" id="PTHR47691:SF3">
    <property type="entry name" value="HTH-TYPE TRANSCRIPTIONAL REGULATOR RV0890C-RELATED"/>
    <property type="match status" value="1"/>
</dbReference>
<organism evidence="2 3">
    <name type="scientific">Actinomadura alba</name>
    <dbReference type="NCBI Taxonomy" id="406431"/>
    <lineage>
        <taxon>Bacteria</taxon>
        <taxon>Bacillati</taxon>
        <taxon>Actinomycetota</taxon>
        <taxon>Actinomycetes</taxon>
        <taxon>Streptosporangiales</taxon>
        <taxon>Thermomonosporaceae</taxon>
        <taxon>Actinomadura</taxon>
    </lineage>
</organism>
<dbReference type="PANTHER" id="PTHR47691">
    <property type="entry name" value="REGULATOR-RELATED"/>
    <property type="match status" value="1"/>
</dbReference>
<feature type="domain" description="ORC1/DEAH AAA+ ATPase" evidence="1">
    <location>
        <begin position="38"/>
        <end position="138"/>
    </location>
</feature>
<keyword evidence="3" id="KW-1185">Reference proteome</keyword>
<dbReference type="SUPFAM" id="SSF52540">
    <property type="entry name" value="P-loop containing nucleoside triphosphate hydrolases"/>
    <property type="match status" value="1"/>
</dbReference>
<dbReference type="Pfam" id="PF13401">
    <property type="entry name" value="AAA_22"/>
    <property type="match status" value="1"/>
</dbReference>
<dbReference type="InterPro" id="IPR027417">
    <property type="entry name" value="P-loop_NTPase"/>
</dbReference>
<sequence length="194" mass="20527">MVTDMSMGGRAGNLPAEMTSFVGRRHELAEARRMLSASRLVTLTGVGGVGKTRIALRVAGRLHGGFPDGVWLVELSALQDAGLLAHEVSEQLKLTDTSTRPHVEVLADHCADRRLLLVLDTCEHLVDECAELAGTLLRAASGLRILATSRQPLNIPGERTLAIAPMRVPDPGPAAARCDAVTLFAERAAAVVPG</sequence>
<proteinExistence type="predicted"/>
<reference evidence="2 3" key="1">
    <citation type="submission" date="2020-06" db="EMBL/GenBank/DDBJ databases">
        <title>Actinomadura xiongansis sp. nov., isolated from soil of Baiyangdian.</title>
        <authorList>
            <person name="Zhang X."/>
        </authorList>
    </citation>
    <scope>NUCLEOTIDE SEQUENCE [LARGE SCALE GENOMIC DNA]</scope>
    <source>
        <strain evidence="2 3">HBUM206468</strain>
    </source>
</reference>
<protein>
    <submittedName>
        <fullName evidence="2">LuxR family transcriptional regulator</fullName>
    </submittedName>
</protein>
<dbReference type="Proteomes" id="UP000805614">
    <property type="component" value="Unassembled WGS sequence"/>
</dbReference>
<comment type="caution">
    <text evidence="2">The sequence shown here is derived from an EMBL/GenBank/DDBJ whole genome shotgun (WGS) entry which is preliminary data.</text>
</comment>
<evidence type="ECO:0000313" key="2">
    <source>
        <dbReference type="EMBL" id="MBC6471389.1"/>
    </source>
</evidence>
<accession>A0ABR7M3I8</accession>
<name>A0ABR7M3I8_9ACTN</name>
<dbReference type="EMBL" id="JABVEC010000079">
    <property type="protein sequence ID" value="MBC6471389.1"/>
    <property type="molecule type" value="Genomic_DNA"/>
</dbReference>
<feature type="non-terminal residue" evidence="2">
    <location>
        <position position="194"/>
    </location>
</feature>